<dbReference type="InParanoid" id="B9TCE3"/>
<proteinExistence type="predicted"/>
<reference evidence="2" key="1">
    <citation type="journal article" date="2010" name="Nat. Biotechnol.">
        <title>Draft genome sequence of the oilseed species Ricinus communis.</title>
        <authorList>
            <person name="Chan A.P."/>
            <person name="Crabtree J."/>
            <person name="Zhao Q."/>
            <person name="Lorenzi H."/>
            <person name="Orvis J."/>
            <person name="Puiu D."/>
            <person name="Melake-Berhan A."/>
            <person name="Jones K.M."/>
            <person name="Redman J."/>
            <person name="Chen G."/>
            <person name="Cahoon E.B."/>
            <person name="Gedil M."/>
            <person name="Stanke M."/>
            <person name="Haas B.J."/>
            <person name="Wortman J.R."/>
            <person name="Fraser-Liggett C.M."/>
            <person name="Ravel J."/>
            <person name="Rabinowicz P.D."/>
        </authorList>
    </citation>
    <scope>NUCLEOTIDE SEQUENCE [LARGE SCALE GENOMIC DNA]</scope>
    <source>
        <strain evidence="2">cv. Hale</strain>
    </source>
</reference>
<dbReference type="SUPFAM" id="SSF56954">
    <property type="entry name" value="Outer membrane efflux proteins (OEP)"/>
    <property type="match status" value="1"/>
</dbReference>
<evidence type="ECO:0000313" key="1">
    <source>
        <dbReference type="EMBL" id="EEF26472.1"/>
    </source>
</evidence>
<dbReference type="GO" id="GO:0015562">
    <property type="term" value="F:efflux transmembrane transporter activity"/>
    <property type="evidence" value="ECO:0007669"/>
    <property type="project" value="InterPro"/>
</dbReference>
<dbReference type="Gene3D" id="1.20.1600.10">
    <property type="entry name" value="Outer membrane efflux proteins (OEP)"/>
    <property type="match status" value="1"/>
</dbReference>
<accession>B9TCE3</accession>
<name>B9TCE3_RICCO</name>
<dbReference type="PANTHER" id="PTHR30203:SF24">
    <property type="entry name" value="BLR4935 PROTEIN"/>
    <property type="match status" value="1"/>
</dbReference>
<keyword evidence="2" id="KW-1185">Reference proteome</keyword>
<protein>
    <recommendedName>
        <fullName evidence="3">Outer membrane efflux protein</fullName>
    </recommendedName>
</protein>
<dbReference type="EMBL" id="EQ977201">
    <property type="protein sequence ID" value="EEF26472.1"/>
    <property type="molecule type" value="Genomic_DNA"/>
</dbReference>
<dbReference type="Proteomes" id="UP000008311">
    <property type="component" value="Unassembled WGS sequence"/>
</dbReference>
<gene>
    <name evidence="1" type="ORF">RCOM_2052660</name>
</gene>
<dbReference type="PANTHER" id="PTHR30203">
    <property type="entry name" value="OUTER MEMBRANE CATION EFFLUX PROTEIN"/>
    <property type="match status" value="1"/>
</dbReference>
<evidence type="ECO:0000313" key="2">
    <source>
        <dbReference type="Proteomes" id="UP000008311"/>
    </source>
</evidence>
<organism evidence="1 2">
    <name type="scientific">Ricinus communis</name>
    <name type="common">Castor bean</name>
    <dbReference type="NCBI Taxonomy" id="3988"/>
    <lineage>
        <taxon>Eukaryota</taxon>
        <taxon>Viridiplantae</taxon>
        <taxon>Streptophyta</taxon>
        <taxon>Embryophyta</taxon>
        <taxon>Tracheophyta</taxon>
        <taxon>Spermatophyta</taxon>
        <taxon>Magnoliopsida</taxon>
        <taxon>eudicotyledons</taxon>
        <taxon>Gunneridae</taxon>
        <taxon>Pentapetalae</taxon>
        <taxon>rosids</taxon>
        <taxon>fabids</taxon>
        <taxon>Malpighiales</taxon>
        <taxon>Euphorbiaceae</taxon>
        <taxon>Acalyphoideae</taxon>
        <taxon>Acalypheae</taxon>
        <taxon>Ricinus</taxon>
    </lineage>
</organism>
<dbReference type="AlphaFoldDB" id="B9TCE3"/>
<evidence type="ECO:0008006" key="3">
    <source>
        <dbReference type="Google" id="ProtNLM"/>
    </source>
</evidence>
<dbReference type="InterPro" id="IPR010131">
    <property type="entry name" value="MdtP/NodT-like"/>
</dbReference>
<sequence>MRYPDLTVSLINTTEASLAGSDNISSIGVSLPLPIFRRNAAGVGRAAADLTQSEINRTSGTRNAKATIEAAWLRRENIKDRVRRLDSEVYPRLEENLTLSKKAFENGEIGLPQLLIVQRQVVDAQRDIIDAQKELRLVQIELEYISGWLSPVAAVDQN</sequence>